<evidence type="ECO:0000313" key="1">
    <source>
        <dbReference type="EMBL" id="MBV3386239.1"/>
    </source>
</evidence>
<evidence type="ECO:0000313" key="2">
    <source>
        <dbReference type="Proteomes" id="UP001196765"/>
    </source>
</evidence>
<reference evidence="1" key="1">
    <citation type="submission" date="2021-06" db="EMBL/GenBank/DDBJ databases">
        <title>Collection of gut derived symbiotic bacterial strains cultured from healthy donors.</title>
        <authorList>
            <person name="Lin H."/>
            <person name="Littmann E."/>
            <person name="Pamer E.G."/>
        </authorList>
    </citation>
    <scope>NUCLEOTIDE SEQUENCE</scope>
    <source>
        <strain evidence="1">MSK.21.74</strain>
    </source>
</reference>
<comment type="caution">
    <text evidence="1">The sequence shown here is derived from an EMBL/GenBank/DDBJ whole genome shotgun (WGS) entry which is preliminary data.</text>
</comment>
<protein>
    <submittedName>
        <fullName evidence="1">Uncharacterized protein</fullName>
    </submittedName>
</protein>
<gene>
    <name evidence="1" type="ORF">KSW82_00535</name>
</gene>
<dbReference type="AlphaFoldDB" id="A0AAW4MUE4"/>
<accession>A0AAW4MUE4</accession>
<dbReference type="Proteomes" id="UP001196765">
    <property type="component" value="Unassembled WGS sequence"/>
</dbReference>
<dbReference type="RefSeq" id="WP_217743746.1">
    <property type="nucleotide sequence ID" value="NZ_JAHOEI010000001.1"/>
</dbReference>
<name>A0AAW4MUE4_9BACT</name>
<dbReference type="EMBL" id="JAHOEI010000001">
    <property type="protein sequence ID" value="MBV3386239.1"/>
    <property type="molecule type" value="Genomic_DNA"/>
</dbReference>
<sequence length="411" mass="45546">MVMIIGSKTRKLNVKYTPLDAICEIVPYGGVPDRQAYNSRDGGWSPNYKTGAHLCLFPHCNAINPNSETVKAYVNDELTSIAWYELVYNSALKKYVRGTQISTGDDYEVIGDSSDGLVKGMLIVKRNSPVNDPIRLEFEASYTNPLSKQVIRYLGQKTVFCDDTERPIPVLHVTPMVSVWNPLTDAKNVTFEAMLTDGKTDVTNSKNTRFFWYRKANISGETYSLELITGSADKDIDVVSLPTKAAVVDGKEVTVSGNKLTIDQDLIGDAEYYVCKAMYRVGGLKSNDSLGDTDPSEEFAALRKMPAYEPSYSGVGNTDDENLSYINPTAHLFVKNTEINNIEEFFKIRWHVKKPGDTDFKVVAEGLSPKIPFVNGMAIKNTMEDLGATKIFVDDNGNYLVDEDGAIIVGK</sequence>
<proteinExistence type="predicted"/>
<organism evidence="1 2">
    <name type="scientific">Segatella copri</name>
    <dbReference type="NCBI Taxonomy" id="165179"/>
    <lineage>
        <taxon>Bacteria</taxon>
        <taxon>Pseudomonadati</taxon>
        <taxon>Bacteroidota</taxon>
        <taxon>Bacteroidia</taxon>
        <taxon>Bacteroidales</taxon>
        <taxon>Prevotellaceae</taxon>
        <taxon>Segatella</taxon>
    </lineage>
</organism>